<dbReference type="EMBL" id="BOQP01000050">
    <property type="protein sequence ID" value="GIM82150.1"/>
    <property type="molecule type" value="Genomic_DNA"/>
</dbReference>
<organism evidence="8 9">
    <name type="scientific">Winogradskya consettensis</name>
    <dbReference type="NCBI Taxonomy" id="113560"/>
    <lineage>
        <taxon>Bacteria</taxon>
        <taxon>Bacillati</taxon>
        <taxon>Actinomycetota</taxon>
        <taxon>Actinomycetes</taxon>
        <taxon>Micromonosporales</taxon>
        <taxon>Micromonosporaceae</taxon>
        <taxon>Winogradskya</taxon>
    </lineage>
</organism>
<dbReference type="Proteomes" id="UP000680865">
    <property type="component" value="Unassembled WGS sequence"/>
</dbReference>
<dbReference type="InterPro" id="IPR020846">
    <property type="entry name" value="MFS_dom"/>
</dbReference>
<dbReference type="PROSITE" id="PS50850">
    <property type="entry name" value="MFS"/>
    <property type="match status" value="1"/>
</dbReference>
<keyword evidence="9" id="KW-1185">Reference proteome</keyword>
<sequence>MVTRFSVLLGDARFRRYWSAGSVSAGGDGVSSVAVPMAAALLLRADPAQMGWLTALTWVPSVLFAIPAGNWVARHHRQPLAPMISADLVRCAAIASIPVAWSTGALSLTLLSVVTLVVATASVFFSVADAAVFPAIVAEGRVVAGQSLVYGARTVANTAGSGAGGLLVSLVAAPLVAAADALSYLWSAVMLARVGRPRSVPVGPPPSRISAAGMRFLLATPPLRAALGVTTTANFFNLMFHALLVLFLTRTLRLSPAVTGLVFAAEAAGAFLGSAFTPAIADRLGRLRSLMVGSLAMGVPLLVFPLSHGSPAVTVTVLVAGSFGSGIGRALQDISVAAIFMTTVPEPMRSPVRGAYQAISHGVRPLGALLGGFAGQWLGLRAAVAVAVAGGLLAFLWTLTSSRHKT</sequence>
<dbReference type="PANTHER" id="PTHR23513:SF6">
    <property type="entry name" value="MAJOR FACILITATOR SUPERFAMILY ASSOCIATED DOMAIN-CONTAINING PROTEIN"/>
    <property type="match status" value="1"/>
</dbReference>
<evidence type="ECO:0000313" key="8">
    <source>
        <dbReference type="EMBL" id="GIM82150.1"/>
    </source>
</evidence>
<dbReference type="Gene3D" id="1.20.1250.20">
    <property type="entry name" value="MFS general substrate transporter like domains"/>
    <property type="match status" value="2"/>
</dbReference>
<keyword evidence="4 6" id="KW-1133">Transmembrane helix</keyword>
<dbReference type="GO" id="GO:0005886">
    <property type="term" value="C:plasma membrane"/>
    <property type="evidence" value="ECO:0007669"/>
    <property type="project" value="UniProtKB-SubCell"/>
</dbReference>
<dbReference type="Pfam" id="PF07690">
    <property type="entry name" value="MFS_1"/>
    <property type="match status" value="1"/>
</dbReference>
<proteinExistence type="predicted"/>
<evidence type="ECO:0000256" key="1">
    <source>
        <dbReference type="ARBA" id="ARBA00004651"/>
    </source>
</evidence>
<feature type="transmembrane region" description="Helical" evidence="6">
    <location>
        <begin position="378"/>
        <end position="399"/>
    </location>
</feature>
<keyword evidence="3 6" id="KW-0812">Transmembrane</keyword>
<dbReference type="PANTHER" id="PTHR23513">
    <property type="entry name" value="INTEGRAL MEMBRANE EFFLUX PROTEIN-RELATED"/>
    <property type="match status" value="1"/>
</dbReference>
<gene>
    <name evidence="8" type="ORF">Aco04nite_80140</name>
</gene>
<feature type="transmembrane region" description="Helical" evidence="6">
    <location>
        <begin position="20"/>
        <end position="43"/>
    </location>
</feature>
<dbReference type="RefSeq" id="WP_213002399.1">
    <property type="nucleotide sequence ID" value="NZ_BAAATW010000018.1"/>
</dbReference>
<evidence type="ECO:0000256" key="5">
    <source>
        <dbReference type="ARBA" id="ARBA00023136"/>
    </source>
</evidence>
<evidence type="ECO:0000256" key="2">
    <source>
        <dbReference type="ARBA" id="ARBA00022475"/>
    </source>
</evidence>
<feature type="domain" description="Major facilitator superfamily (MFS) profile" evidence="7">
    <location>
        <begin position="223"/>
        <end position="406"/>
    </location>
</feature>
<reference evidence="8" key="1">
    <citation type="submission" date="2021-03" db="EMBL/GenBank/DDBJ databases">
        <title>Whole genome shotgun sequence of Actinoplanes consettensis NBRC 14913.</title>
        <authorList>
            <person name="Komaki H."/>
            <person name="Tamura T."/>
        </authorList>
    </citation>
    <scope>NUCLEOTIDE SEQUENCE</scope>
    <source>
        <strain evidence="8">NBRC 14913</strain>
    </source>
</reference>
<feature type="transmembrane region" description="Helical" evidence="6">
    <location>
        <begin position="254"/>
        <end position="277"/>
    </location>
</feature>
<evidence type="ECO:0000259" key="7">
    <source>
        <dbReference type="PROSITE" id="PS50850"/>
    </source>
</evidence>
<dbReference type="InterPro" id="IPR036259">
    <property type="entry name" value="MFS_trans_sf"/>
</dbReference>
<comment type="caution">
    <text evidence="8">The sequence shown here is derived from an EMBL/GenBank/DDBJ whole genome shotgun (WGS) entry which is preliminary data.</text>
</comment>
<keyword evidence="2" id="KW-1003">Cell membrane</keyword>
<evidence type="ECO:0000256" key="3">
    <source>
        <dbReference type="ARBA" id="ARBA00022692"/>
    </source>
</evidence>
<keyword evidence="5 6" id="KW-0472">Membrane</keyword>
<dbReference type="InterPro" id="IPR011701">
    <property type="entry name" value="MFS"/>
</dbReference>
<comment type="subcellular location">
    <subcellularLocation>
        <location evidence="1">Cell membrane</location>
        <topology evidence="1">Multi-pass membrane protein</topology>
    </subcellularLocation>
</comment>
<accession>A0A919T283</accession>
<dbReference type="AlphaFoldDB" id="A0A919T283"/>
<evidence type="ECO:0000256" key="4">
    <source>
        <dbReference type="ARBA" id="ARBA00022989"/>
    </source>
</evidence>
<feature type="transmembrane region" description="Helical" evidence="6">
    <location>
        <begin position="166"/>
        <end position="189"/>
    </location>
</feature>
<feature type="transmembrane region" description="Helical" evidence="6">
    <location>
        <begin position="289"/>
        <end position="307"/>
    </location>
</feature>
<protein>
    <submittedName>
        <fullName evidence="8">MFS transporter</fullName>
    </submittedName>
</protein>
<dbReference type="SUPFAM" id="SSF103473">
    <property type="entry name" value="MFS general substrate transporter"/>
    <property type="match status" value="1"/>
</dbReference>
<dbReference type="GO" id="GO:0022857">
    <property type="term" value="F:transmembrane transporter activity"/>
    <property type="evidence" value="ECO:0007669"/>
    <property type="project" value="InterPro"/>
</dbReference>
<feature type="transmembrane region" description="Helical" evidence="6">
    <location>
        <begin position="50"/>
        <end position="68"/>
    </location>
</feature>
<feature type="transmembrane region" description="Helical" evidence="6">
    <location>
        <begin position="108"/>
        <end position="128"/>
    </location>
</feature>
<evidence type="ECO:0000256" key="6">
    <source>
        <dbReference type="SAM" id="Phobius"/>
    </source>
</evidence>
<feature type="transmembrane region" description="Helical" evidence="6">
    <location>
        <begin position="225"/>
        <end position="248"/>
    </location>
</feature>
<evidence type="ECO:0000313" key="9">
    <source>
        <dbReference type="Proteomes" id="UP000680865"/>
    </source>
</evidence>
<dbReference type="CDD" id="cd06173">
    <property type="entry name" value="MFS_MefA_like"/>
    <property type="match status" value="1"/>
</dbReference>
<name>A0A919T283_9ACTN</name>